<evidence type="ECO:0000259" key="2">
    <source>
        <dbReference type="PROSITE" id="PS50846"/>
    </source>
</evidence>
<proteinExistence type="predicted"/>
<dbReference type="AlphaFoldDB" id="A0A9X7MZL1"/>
<gene>
    <name evidence="3" type="ORF">F1C79_12000</name>
</gene>
<evidence type="ECO:0000313" key="4">
    <source>
        <dbReference type="Proteomes" id="UP000326659"/>
    </source>
</evidence>
<keyword evidence="1" id="KW-0479">Metal-binding</keyword>
<dbReference type="SUPFAM" id="SSF55008">
    <property type="entry name" value="HMA, heavy metal-associated domain"/>
    <property type="match status" value="1"/>
</dbReference>
<protein>
    <submittedName>
        <fullName evidence="3">Heavy-metal-associated domain-containing protein</fullName>
    </submittedName>
</protein>
<dbReference type="Proteomes" id="UP000326659">
    <property type="component" value="Chromosome"/>
</dbReference>
<dbReference type="InterPro" id="IPR017969">
    <property type="entry name" value="Heavy-metal-associated_CS"/>
</dbReference>
<dbReference type="OrthoDB" id="9814359at2"/>
<feature type="domain" description="HMA" evidence="2">
    <location>
        <begin position="24"/>
        <end position="87"/>
    </location>
</feature>
<accession>A0A9X7MZL1</accession>
<dbReference type="KEGG" id="pden:F1C79_12000"/>
<dbReference type="EMBL" id="CP043626">
    <property type="protein sequence ID" value="QEY72273.1"/>
    <property type="molecule type" value="Genomic_DNA"/>
</dbReference>
<sequence length="108" mass="11674">MRIDLDMMSRLKVAPSTKQQESREMISIEVKDMTCGHCEATLRKVIAAVDASAAVKVDLSARRLQIESDEDPTQFLDAVRAAGYSPAAVGTVTANAGEAKEKRGCCCR</sequence>
<keyword evidence="4" id="KW-1185">Reference proteome</keyword>
<name>A0A9X7MZL1_PSEDE</name>
<organism evidence="3 4">
    <name type="scientific">Pseudomonas denitrificans</name>
    <dbReference type="NCBI Taxonomy" id="43306"/>
    <lineage>
        <taxon>Bacteria</taxon>
        <taxon>Pseudomonadati</taxon>
        <taxon>Pseudomonadota</taxon>
        <taxon>Gammaproteobacteria</taxon>
        <taxon>Pseudomonadales</taxon>
        <taxon>Pseudomonadaceae</taxon>
        <taxon>Halopseudomonas</taxon>
    </lineage>
</organism>
<evidence type="ECO:0000256" key="1">
    <source>
        <dbReference type="ARBA" id="ARBA00022723"/>
    </source>
</evidence>
<dbReference type="InterPro" id="IPR006121">
    <property type="entry name" value="HMA_dom"/>
</dbReference>
<evidence type="ECO:0000313" key="3">
    <source>
        <dbReference type="EMBL" id="QEY72273.1"/>
    </source>
</evidence>
<dbReference type="GO" id="GO:0046872">
    <property type="term" value="F:metal ion binding"/>
    <property type="evidence" value="ECO:0007669"/>
    <property type="project" value="UniProtKB-KW"/>
</dbReference>
<dbReference type="InterPro" id="IPR036163">
    <property type="entry name" value="HMA_dom_sf"/>
</dbReference>
<dbReference type="PROSITE" id="PS01047">
    <property type="entry name" value="HMA_1"/>
    <property type="match status" value="1"/>
</dbReference>
<dbReference type="PROSITE" id="PS50846">
    <property type="entry name" value="HMA_2"/>
    <property type="match status" value="1"/>
</dbReference>
<reference evidence="3 4" key="1">
    <citation type="submission" date="2019-09" db="EMBL/GenBank/DDBJ databases">
        <title>Prosopis cineraria nodule microbiome.</title>
        <authorList>
            <person name="Chaluvadi S.R."/>
            <person name="Ali R."/>
            <person name="Wang X."/>
        </authorList>
    </citation>
    <scope>NUCLEOTIDE SEQUENCE [LARGE SCALE GENOMIC DNA]</scope>
    <source>
        <strain evidence="3 4">BG1</strain>
    </source>
</reference>
<dbReference type="CDD" id="cd00371">
    <property type="entry name" value="HMA"/>
    <property type="match status" value="1"/>
</dbReference>
<dbReference type="Pfam" id="PF00403">
    <property type="entry name" value="HMA"/>
    <property type="match status" value="1"/>
</dbReference>
<dbReference type="Gene3D" id="3.30.70.100">
    <property type="match status" value="1"/>
</dbReference>